<gene>
    <name evidence="2" type="ORF">DI632_10235</name>
</gene>
<evidence type="ECO:0000313" key="2">
    <source>
        <dbReference type="EMBL" id="PZO76722.1"/>
    </source>
</evidence>
<protein>
    <submittedName>
        <fullName evidence="2">Uncharacterized protein</fullName>
    </submittedName>
</protein>
<dbReference type="Proteomes" id="UP000248614">
    <property type="component" value="Unassembled WGS sequence"/>
</dbReference>
<evidence type="ECO:0000256" key="1">
    <source>
        <dbReference type="SAM" id="Phobius"/>
    </source>
</evidence>
<sequence>MPPTSTDPDSRYTDLAVDISAAEEVIELDNDTATVIIGVTMLMVAFATLVLKIIEVARSK</sequence>
<dbReference type="EMBL" id="QFNF01000025">
    <property type="protein sequence ID" value="PZO76722.1"/>
    <property type="molecule type" value="Genomic_DNA"/>
</dbReference>
<comment type="caution">
    <text evidence="2">The sequence shown here is derived from an EMBL/GenBank/DDBJ whole genome shotgun (WGS) entry which is preliminary data.</text>
</comment>
<keyword evidence="1" id="KW-0812">Transmembrane</keyword>
<keyword evidence="1" id="KW-1133">Transmembrane helix</keyword>
<organism evidence="2 3">
    <name type="scientific">Sphingomonas hengshuiensis</name>
    <dbReference type="NCBI Taxonomy" id="1609977"/>
    <lineage>
        <taxon>Bacteria</taxon>
        <taxon>Pseudomonadati</taxon>
        <taxon>Pseudomonadota</taxon>
        <taxon>Alphaproteobacteria</taxon>
        <taxon>Sphingomonadales</taxon>
        <taxon>Sphingomonadaceae</taxon>
        <taxon>Sphingomonas</taxon>
    </lineage>
</organism>
<keyword evidence="1" id="KW-0472">Membrane</keyword>
<dbReference type="AlphaFoldDB" id="A0A2W4Z871"/>
<proteinExistence type="predicted"/>
<evidence type="ECO:0000313" key="3">
    <source>
        <dbReference type="Proteomes" id="UP000248614"/>
    </source>
</evidence>
<feature type="transmembrane region" description="Helical" evidence="1">
    <location>
        <begin position="33"/>
        <end position="54"/>
    </location>
</feature>
<reference evidence="2 3" key="1">
    <citation type="submission" date="2017-08" db="EMBL/GenBank/DDBJ databases">
        <title>Infants hospitalized years apart are colonized by the same room-sourced microbial strains.</title>
        <authorList>
            <person name="Brooks B."/>
            <person name="Olm M.R."/>
            <person name="Firek B.A."/>
            <person name="Baker R."/>
            <person name="Thomas B.C."/>
            <person name="Morowitz M.J."/>
            <person name="Banfield J.F."/>
        </authorList>
    </citation>
    <scope>NUCLEOTIDE SEQUENCE [LARGE SCALE GENOMIC DNA]</scope>
    <source>
        <strain evidence="2">S2_018_000_R3_110</strain>
    </source>
</reference>
<name>A0A2W4Z871_9SPHN</name>
<accession>A0A2W4Z871</accession>